<evidence type="ECO:0000313" key="16">
    <source>
        <dbReference type="RefSeq" id="XP_056863148.1"/>
    </source>
</evidence>
<keyword evidence="9 14" id="KW-0472">Membrane</keyword>
<dbReference type="RefSeq" id="XP_056863148.1">
    <property type="nucleotide sequence ID" value="XM_057007168.1"/>
</dbReference>
<evidence type="ECO:0000256" key="1">
    <source>
        <dbReference type="ARBA" id="ARBA00004606"/>
    </source>
</evidence>
<evidence type="ECO:0000256" key="2">
    <source>
        <dbReference type="ARBA" id="ARBA00004881"/>
    </source>
</evidence>
<dbReference type="PANTHER" id="PTHR31933:SF9">
    <property type="entry name" value="O-FUCOSYLTRANSFERASE 2"/>
    <property type="match status" value="1"/>
</dbReference>
<dbReference type="InterPro" id="IPR019378">
    <property type="entry name" value="GDP-Fuc_O-FucTrfase"/>
</dbReference>
<dbReference type="InterPro" id="IPR024709">
    <property type="entry name" value="FucosylTrfase_pln"/>
</dbReference>
<evidence type="ECO:0000256" key="5">
    <source>
        <dbReference type="ARBA" id="ARBA00022679"/>
    </source>
</evidence>
<evidence type="ECO:0000256" key="12">
    <source>
        <dbReference type="ARBA" id="ARBA00023277"/>
    </source>
</evidence>
<dbReference type="Proteomes" id="UP000504610">
    <property type="component" value="Chromosome 1"/>
</dbReference>
<keyword evidence="10" id="KW-0325">Glycoprotein</keyword>
<feature type="transmembrane region" description="Helical" evidence="14">
    <location>
        <begin position="64"/>
        <end position="86"/>
    </location>
</feature>
<gene>
    <name evidence="16" type="primary">LOC108857408</name>
</gene>
<dbReference type="AlphaFoldDB" id="A0A9W3DHG7"/>
<comment type="similarity">
    <text evidence="3">Belongs to the glycosyltransferase GT106 family.</text>
</comment>
<evidence type="ECO:0000256" key="10">
    <source>
        <dbReference type="ARBA" id="ARBA00023180"/>
    </source>
</evidence>
<evidence type="ECO:0000256" key="13">
    <source>
        <dbReference type="ARBA" id="ARBA00030350"/>
    </source>
</evidence>
<keyword evidence="5" id="KW-0808">Transferase</keyword>
<dbReference type="GeneID" id="108857408"/>
<evidence type="ECO:0000256" key="8">
    <source>
        <dbReference type="ARBA" id="ARBA00022989"/>
    </source>
</evidence>
<dbReference type="KEGG" id="rsz:108857408"/>
<dbReference type="InterPro" id="IPR052272">
    <property type="entry name" value="GT106_glycosyltransferase"/>
</dbReference>
<keyword evidence="15" id="KW-1185">Reference proteome</keyword>
<evidence type="ECO:0000256" key="4">
    <source>
        <dbReference type="ARBA" id="ARBA00022676"/>
    </source>
</evidence>
<dbReference type="PANTHER" id="PTHR31933">
    <property type="entry name" value="O-FUCOSYLTRANSFERASE 2-RELATED"/>
    <property type="match status" value="1"/>
</dbReference>
<evidence type="ECO:0000256" key="11">
    <source>
        <dbReference type="ARBA" id="ARBA00023253"/>
    </source>
</evidence>
<dbReference type="GO" id="GO:0016020">
    <property type="term" value="C:membrane"/>
    <property type="evidence" value="ECO:0007669"/>
    <property type="project" value="UniProtKB-SubCell"/>
</dbReference>
<protein>
    <recommendedName>
        <fullName evidence="13">O-fucosyltransferase family protein</fullName>
    </recommendedName>
</protein>
<keyword evidence="4" id="KW-0328">Glycosyltransferase</keyword>
<dbReference type="GO" id="GO:0006004">
    <property type="term" value="P:fucose metabolic process"/>
    <property type="evidence" value="ECO:0007669"/>
    <property type="project" value="UniProtKB-KW"/>
</dbReference>
<comment type="pathway">
    <text evidence="2">Glycan metabolism.</text>
</comment>
<evidence type="ECO:0000256" key="7">
    <source>
        <dbReference type="ARBA" id="ARBA00022968"/>
    </source>
</evidence>
<accession>A0A9W3DHG7</accession>
<reference evidence="16" key="2">
    <citation type="submission" date="2025-08" db="UniProtKB">
        <authorList>
            <consortium name="RefSeq"/>
        </authorList>
    </citation>
    <scope>IDENTIFICATION</scope>
    <source>
        <tissue evidence="16">Leaf</tissue>
    </source>
</reference>
<keyword evidence="11" id="KW-0294">Fucose metabolism</keyword>
<evidence type="ECO:0000256" key="14">
    <source>
        <dbReference type="SAM" id="Phobius"/>
    </source>
</evidence>
<evidence type="ECO:0000256" key="9">
    <source>
        <dbReference type="ARBA" id="ARBA00023136"/>
    </source>
</evidence>
<dbReference type="CDD" id="cd11299">
    <property type="entry name" value="O-FucT_plant"/>
    <property type="match status" value="1"/>
</dbReference>
<sequence length="622" mass="70620">MEHERPDIERPELRDLTIYGVTPPYSPLLSPTRLFPLSGEPSPRQTTKRGKKTRLIRTWYEKRTATTAICLIVILCVFFLVNWLLLSSLQEGRVSLRKGFSMNPNLIAKWVSSSTQNDKRQKFGKSKRKHNGTYDRMLGLAARALLENKREPKELWQEPKAQALAWKPCAEQRSWSPNDGENGYIMVTANGGINQQRVAVCNIVVVARLLNASLVIPKFMLSDVWTDASQFGDIYQEEHFINYLSPDIRVVTELPKELQSLDLEAIGSVVTDVDVMKEAKPDFYMKHILPILHKNRVIHFVGFSNRLAFDPMPFHLQRLRCRCNFHALNFVPRIQETGALIVKRLRNSVPYLAPIDVHLLGPKSASSLLLHNKSDPLTQKKASSSSSKYLALHLRFEIDMVAHSLCYFGGGEREQKELDSYRQKHFPSLSNLTKTKKLPSPDALRTQGLCPLTPEEAVLMLVALGFNRETRVFVAGAHIYGGTKRLAALTSLYPNLVTKEKLLSPSELQPFKNFSSQLAALDFIGCAAANAFAMTDSGSQLSSLVSGYRIYYGGGKMPTIRPNKRRLSDILLKNNTIEWNVFEKRVRKAIRQTKHVFARPTGRSVYRYPRCKECMCNVHQQH</sequence>
<organism evidence="15 16">
    <name type="scientific">Raphanus sativus</name>
    <name type="common">Radish</name>
    <name type="synonym">Raphanus raphanistrum var. sativus</name>
    <dbReference type="NCBI Taxonomy" id="3726"/>
    <lineage>
        <taxon>Eukaryota</taxon>
        <taxon>Viridiplantae</taxon>
        <taxon>Streptophyta</taxon>
        <taxon>Embryophyta</taxon>
        <taxon>Tracheophyta</taxon>
        <taxon>Spermatophyta</taxon>
        <taxon>Magnoliopsida</taxon>
        <taxon>eudicotyledons</taxon>
        <taxon>Gunneridae</taxon>
        <taxon>Pentapetalae</taxon>
        <taxon>rosids</taxon>
        <taxon>malvids</taxon>
        <taxon>Brassicales</taxon>
        <taxon>Brassicaceae</taxon>
        <taxon>Brassiceae</taxon>
        <taxon>Raphanus</taxon>
    </lineage>
</organism>
<dbReference type="GO" id="GO:0016757">
    <property type="term" value="F:glycosyltransferase activity"/>
    <property type="evidence" value="ECO:0007669"/>
    <property type="project" value="UniProtKB-KW"/>
</dbReference>
<dbReference type="Pfam" id="PF10250">
    <property type="entry name" value="O-FucT"/>
    <property type="match status" value="1"/>
</dbReference>
<proteinExistence type="inferred from homology"/>
<dbReference type="PIRSF" id="PIRSF009360">
    <property type="entry name" value="UCP009360"/>
    <property type="match status" value="1"/>
</dbReference>
<comment type="subcellular location">
    <subcellularLocation>
        <location evidence="1">Membrane</location>
        <topology evidence="1">Single-pass type II membrane protein</topology>
    </subcellularLocation>
</comment>
<evidence type="ECO:0000313" key="15">
    <source>
        <dbReference type="Proteomes" id="UP000504610"/>
    </source>
</evidence>
<keyword evidence="12" id="KW-0119">Carbohydrate metabolism</keyword>
<evidence type="ECO:0000256" key="6">
    <source>
        <dbReference type="ARBA" id="ARBA00022692"/>
    </source>
</evidence>
<evidence type="ECO:0000256" key="3">
    <source>
        <dbReference type="ARBA" id="ARBA00007737"/>
    </source>
</evidence>
<name>A0A9W3DHG7_RAPSA</name>
<reference evidence="15" key="1">
    <citation type="journal article" date="2019" name="Database">
        <title>The radish genome database (RadishGD): an integrated information resource for radish genomics.</title>
        <authorList>
            <person name="Yu H.J."/>
            <person name="Baek S."/>
            <person name="Lee Y.J."/>
            <person name="Cho A."/>
            <person name="Mun J.H."/>
        </authorList>
    </citation>
    <scope>NUCLEOTIDE SEQUENCE [LARGE SCALE GENOMIC DNA]</scope>
    <source>
        <strain evidence="15">cv. WK10039</strain>
    </source>
</reference>
<keyword evidence="8 14" id="KW-1133">Transmembrane helix</keyword>
<dbReference type="OrthoDB" id="1868072at2759"/>
<keyword evidence="6 14" id="KW-0812">Transmembrane</keyword>
<keyword evidence="7" id="KW-0735">Signal-anchor</keyword>